<reference evidence="3" key="1">
    <citation type="submission" date="2019-03" db="EMBL/GenBank/DDBJ databases">
        <title>Lake Tanganyika Metagenome-Assembled Genomes (MAGs).</title>
        <authorList>
            <person name="Tran P."/>
        </authorList>
    </citation>
    <scope>NUCLEOTIDE SEQUENCE</scope>
    <source>
        <strain evidence="3">K_DeepCast_65m_m2_066</strain>
    </source>
</reference>
<dbReference type="Pfam" id="PF07589">
    <property type="entry name" value="PEP-CTERM"/>
    <property type="match status" value="1"/>
</dbReference>
<keyword evidence="1" id="KW-0812">Transmembrane</keyword>
<dbReference type="Proteomes" id="UP000712673">
    <property type="component" value="Unassembled WGS sequence"/>
</dbReference>
<name>A0A937VXU3_UNCTE</name>
<keyword evidence="1" id="KW-0472">Membrane</keyword>
<keyword evidence="1" id="KW-1133">Transmembrane helix</keyword>
<evidence type="ECO:0000313" key="3">
    <source>
        <dbReference type="EMBL" id="MBM3223083.1"/>
    </source>
</evidence>
<proteinExistence type="predicted"/>
<organism evidence="3 4">
    <name type="scientific">Tectimicrobiota bacterium</name>
    <dbReference type="NCBI Taxonomy" id="2528274"/>
    <lineage>
        <taxon>Bacteria</taxon>
        <taxon>Pseudomonadati</taxon>
        <taxon>Nitrospinota/Tectimicrobiota group</taxon>
        <taxon>Candidatus Tectimicrobiota</taxon>
    </lineage>
</organism>
<sequence length="86" mass="9246">METGHRIAYEGIFTPGPLLAGFDPSPSSLRISINQSDASLSQAITLNSPPLPPPPVTVVPEPGTWVLMLTGALGLLGYRWRRQHQA</sequence>
<dbReference type="AlphaFoldDB" id="A0A937VXU3"/>
<dbReference type="EMBL" id="VGLS01000093">
    <property type="protein sequence ID" value="MBM3223083.1"/>
    <property type="molecule type" value="Genomic_DNA"/>
</dbReference>
<comment type="caution">
    <text evidence="3">The sequence shown here is derived from an EMBL/GenBank/DDBJ whole genome shotgun (WGS) entry which is preliminary data.</text>
</comment>
<gene>
    <name evidence="3" type="ORF">FJZ47_04675</name>
</gene>
<evidence type="ECO:0000256" key="1">
    <source>
        <dbReference type="SAM" id="Phobius"/>
    </source>
</evidence>
<accession>A0A937VXU3</accession>
<feature type="domain" description="Ice-binding protein C-terminal" evidence="2">
    <location>
        <begin position="59"/>
        <end position="82"/>
    </location>
</feature>
<protein>
    <submittedName>
        <fullName evidence="3">PEP-CTERM sorting domain-containing protein</fullName>
    </submittedName>
</protein>
<evidence type="ECO:0000259" key="2">
    <source>
        <dbReference type="Pfam" id="PF07589"/>
    </source>
</evidence>
<feature type="transmembrane region" description="Helical" evidence="1">
    <location>
        <begin position="62"/>
        <end position="80"/>
    </location>
</feature>
<dbReference type="NCBIfam" id="TIGR02595">
    <property type="entry name" value="PEP_CTERM"/>
    <property type="match status" value="1"/>
</dbReference>
<dbReference type="InterPro" id="IPR013424">
    <property type="entry name" value="Ice-binding_C"/>
</dbReference>
<evidence type="ECO:0000313" key="4">
    <source>
        <dbReference type="Proteomes" id="UP000712673"/>
    </source>
</evidence>